<keyword evidence="4" id="KW-1185">Reference proteome</keyword>
<feature type="transmembrane region" description="Helical" evidence="1">
    <location>
        <begin position="61"/>
        <end position="83"/>
    </location>
</feature>
<keyword evidence="1" id="KW-0812">Transmembrane</keyword>
<feature type="transmembrane region" description="Helical" evidence="1">
    <location>
        <begin position="144"/>
        <end position="163"/>
    </location>
</feature>
<dbReference type="Proteomes" id="UP000199356">
    <property type="component" value="Unassembled WGS sequence"/>
</dbReference>
<organism evidence="3 4">
    <name type="scientific">Tranquillimonas alkanivorans</name>
    <dbReference type="NCBI Taxonomy" id="441119"/>
    <lineage>
        <taxon>Bacteria</taxon>
        <taxon>Pseudomonadati</taxon>
        <taxon>Pseudomonadota</taxon>
        <taxon>Alphaproteobacteria</taxon>
        <taxon>Rhodobacterales</taxon>
        <taxon>Roseobacteraceae</taxon>
        <taxon>Tranquillimonas</taxon>
    </lineage>
</organism>
<accession>A0A1I5MAB7</accession>
<dbReference type="EMBL" id="FOXA01000002">
    <property type="protein sequence ID" value="SFP05961.1"/>
    <property type="molecule type" value="Genomic_DNA"/>
</dbReference>
<protein>
    <submittedName>
        <fullName evidence="3">Prepilin peptidase CpaA</fullName>
    </submittedName>
</protein>
<evidence type="ECO:0000313" key="3">
    <source>
        <dbReference type="EMBL" id="SFP05961.1"/>
    </source>
</evidence>
<dbReference type="RefSeq" id="WP_093418218.1">
    <property type="nucleotide sequence ID" value="NZ_FOXA01000002.1"/>
</dbReference>
<evidence type="ECO:0000256" key="1">
    <source>
        <dbReference type="SAM" id="Phobius"/>
    </source>
</evidence>
<dbReference type="Pfam" id="PF01478">
    <property type="entry name" value="Peptidase_A24"/>
    <property type="match status" value="1"/>
</dbReference>
<keyword evidence="1" id="KW-0472">Membrane</keyword>
<dbReference type="Gene3D" id="1.20.120.1220">
    <property type="match status" value="1"/>
</dbReference>
<dbReference type="GO" id="GO:0004190">
    <property type="term" value="F:aspartic-type endopeptidase activity"/>
    <property type="evidence" value="ECO:0007669"/>
    <property type="project" value="InterPro"/>
</dbReference>
<dbReference type="GO" id="GO:0016020">
    <property type="term" value="C:membrane"/>
    <property type="evidence" value="ECO:0007669"/>
    <property type="project" value="InterPro"/>
</dbReference>
<name>A0A1I5MAB7_9RHOB</name>
<dbReference type="STRING" id="441119.SAMN04488047_102155"/>
<sequence length="165" mass="17380">MLALPDHAALAFLPFALPVCFWVAWSDMARMKIPNLAVLALMGLFLLVGPLVLPLPAWGWAWMHFAVVLLAGFVLNLVGALGAGDAKFSAAAAPFVAPADAGIVLYLLATVTLAAFVTHRAARAVPAIRGRVAHWESWHRTRDFPMGMPLAGTLAAYLALAAAGA</sequence>
<reference evidence="3 4" key="1">
    <citation type="submission" date="2016-10" db="EMBL/GenBank/DDBJ databases">
        <authorList>
            <person name="de Groot N.N."/>
        </authorList>
    </citation>
    <scope>NUCLEOTIDE SEQUENCE [LARGE SCALE GENOMIC DNA]</scope>
    <source>
        <strain evidence="3 4">DSM 19547</strain>
    </source>
</reference>
<dbReference type="AlphaFoldDB" id="A0A1I5MAB7"/>
<feature type="transmembrane region" description="Helical" evidence="1">
    <location>
        <begin position="36"/>
        <end position="55"/>
    </location>
</feature>
<keyword evidence="1" id="KW-1133">Transmembrane helix</keyword>
<feature type="transmembrane region" description="Helical" evidence="1">
    <location>
        <begin position="6"/>
        <end position="24"/>
    </location>
</feature>
<gene>
    <name evidence="3" type="ORF">SAMN04488047_102155</name>
</gene>
<proteinExistence type="predicted"/>
<evidence type="ECO:0000259" key="2">
    <source>
        <dbReference type="Pfam" id="PF01478"/>
    </source>
</evidence>
<dbReference type="OrthoDB" id="7709484at2"/>
<dbReference type="InterPro" id="IPR000045">
    <property type="entry name" value="Prepilin_IV_endopep_pep"/>
</dbReference>
<feature type="domain" description="Prepilin type IV endopeptidase peptidase" evidence="2">
    <location>
        <begin position="17"/>
        <end position="116"/>
    </location>
</feature>
<feature type="transmembrane region" description="Helical" evidence="1">
    <location>
        <begin position="95"/>
        <end position="117"/>
    </location>
</feature>
<evidence type="ECO:0000313" key="4">
    <source>
        <dbReference type="Proteomes" id="UP000199356"/>
    </source>
</evidence>